<dbReference type="InterPro" id="IPR027417">
    <property type="entry name" value="P-loop_NTPase"/>
</dbReference>
<evidence type="ECO:0000313" key="3">
    <source>
        <dbReference type="EMBL" id="CCH29230.1"/>
    </source>
</evidence>
<dbReference type="Proteomes" id="UP000006281">
    <property type="component" value="Chromosome"/>
</dbReference>
<dbReference type="InterPro" id="IPR022300">
    <property type="entry name" value="PPK2-rel_1"/>
</dbReference>
<evidence type="ECO:0000313" key="4">
    <source>
        <dbReference type="Proteomes" id="UP000006281"/>
    </source>
</evidence>
<dbReference type="PANTHER" id="PTHR34383:SF3">
    <property type="entry name" value="POLYPHOSPHATE:AMP PHOSPHOTRANSFERASE"/>
    <property type="match status" value="1"/>
</dbReference>
<reference evidence="3 4" key="1">
    <citation type="journal article" date="2012" name="BMC Genomics">
        <title>Complete genome sequence of Saccharothrix espanaensis DSM 44229T and comparison to the other completely sequenced Pseudonocardiaceae.</title>
        <authorList>
            <person name="Strobel T."/>
            <person name="Al-Dilaimi A."/>
            <person name="Blom J."/>
            <person name="Gessner A."/>
            <person name="Kalinowski J."/>
            <person name="Luzhetska M."/>
            <person name="Puhler A."/>
            <person name="Szczepanowski R."/>
            <person name="Bechthold A."/>
            <person name="Ruckert C."/>
        </authorList>
    </citation>
    <scope>NUCLEOTIDE SEQUENCE [LARGE SCALE GENOMIC DNA]</scope>
    <source>
        <strain evidence="4">ATCC 51144 / DSM 44229 / JCM 9112 / NBRC 15066 / NRRL 15764</strain>
    </source>
</reference>
<dbReference type="PATRIC" id="fig|1179773.3.peg.1919"/>
<accession>K0JPW4</accession>
<dbReference type="GO" id="GO:0006797">
    <property type="term" value="P:polyphosphate metabolic process"/>
    <property type="evidence" value="ECO:0007669"/>
    <property type="project" value="InterPro"/>
</dbReference>
<dbReference type="NCBIfam" id="TIGR03709">
    <property type="entry name" value="PPK2_rel_1"/>
    <property type="match status" value="1"/>
</dbReference>
<keyword evidence="3" id="KW-0808">Transferase</keyword>
<proteinExistence type="predicted"/>
<sequence>MAYSLRSSTVARRSVAHRADRRSPGYSPTMAKKSAQVESVRDVLRVEPAGFEIARVDPAGTPVGPRSKADAAADLAKIGVELDGLQEALYAEGTGGGRRRVLLVLQGMDTSGKGGVIRHVAGLVNPQGLRIASFKKPTRAELRHDFLWRVRRQVPGPGLIGVFDRSHYEDVLVARVDELVPAAQWRARYALINDFEAGLAEDGVTIVKCYLHISPDKQRERLVERLENPAKRWKYNPHDVDVRAKFSQYQTAYQDALAKCSTAVAPWYAIPADRKWYRNWAVARVLLEALREVAPVFPEPSYDPVVELARLQEADPLR</sequence>
<dbReference type="GO" id="GO:0016776">
    <property type="term" value="F:phosphotransferase activity, phosphate group as acceptor"/>
    <property type="evidence" value="ECO:0007669"/>
    <property type="project" value="InterPro"/>
</dbReference>
<dbReference type="EMBL" id="HE804045">
    <property type="protein sequence ID" value="CCH29230.1"/>
    <property type="molecule type" value="Genomic_DNA"/>
</dbReference>
<dbReference type="SUPFAM" id="SSF52540">
    <property type="entry name" value="P-loop containing nucleoside triphosphate hydrolases"/>
    <property type="match status" value="1"/>
</dbReference>
<evidence type="ECO:0000256" key="1">
    <source>
        <dbReference type="SAM" id="MobiDB-lite"/>
    </source>
</evidence>
<protein>
    <submittedName>
        <fullName evidence="3">Polyphosphate:nucleotide phosphotransferase</fullName>
    </submittedName>
</protein>
<dbReference type="KEGG" id="sesp:BN6_19100"/>
<gene>
    <name evidence="3" type="ordered locus">BN6_19100</name>
</gene>
<feature type="region of interest" description="Disordered" evidence="1">
    <location>
        <begin position="1"/>
        <end position="34"/>
    </location>
</feature>
<feature type="compositionally biased region" description="Polar residues" evidence="1">
    <location>
        <begin position="1"/>
        <end position="11"/>
    </location>
</feature>
<dbReference type="PANTHER" id="PTHR34383">
    <property type="entry name" value="POLYPHOSPHATE:AMP PHOSPHOTRANSFERASE-RELATED"/>
    <property type="match status" value="1"/>
</dbReference>
<organism evidence="3 4">
    <name type="scientific">Saccharothrix espanaensis (strain ATCC 51144 / DSM 44229 / JCM 9112 / NBRC 15066 / NRRL 15764)</name>
    <dbReference type="NCBI Taxonomy" id="1179773"/>
    <lineage>
        <taxon>Bacteria</taxon>
        <taxon>Bacillati</taxon>
        <taxon>Actinomycetota</taxon>
        <taxon>Actinomycetes</taxon>
        <taxon>Pseudonocardiales</taxon>
        <taxon>Pseudonocardiaceae</taxon>
        <taxon>Saccharothrix</taxon>
    </lineage>
</organism>
<dbReference type="Pfam" id="PF03976">
    <property type="entry name" value="PPK2"/>
    <property type="match status" value="1"/>
</dbReference>
<keyword evidence="4" id="KW-1185">Reference proteome</keyword>
<evidence type="ECO:0000259" key="2">
    <source>
        <dbReference type="Pfam" id="PF03976"/>
    </source>
</evidence>
<dbReference type="InterPro" id="IPR022488">
    <property type="entry name" value="PPK2-related"/>
</dbReference>
<dbReference type="Gene3D" id="3.40.50.300">
    <property type="entry name" value="P-loop containing nucleotide triphosphate hydrolases"/>
    <property type="match status" value="1"/>
</dbReference>
<dbReference type="BioCyc" id="SESP1179773:BN6_RS09395-MONOMER"/>
<dbReference type="eggNOG" id="COG2326">
    <property type="taxonomic scope" value="Bacteria"/>
</dbReference>
<dbReference type="HOGENOM" id="CLU_048699_1_2_11"/>
<name>K0JPW4_SACES</name>
<feature type="domain" description="Polyphosphate kinase-2-related" evidence="2">
    <location>
        <begin position="67"/>
        <end position="291"/>
    </location>
</feature>
<dbReference type="AlphaFoldDB" id="K0JPW4"/>
<dbReference type="STRING" id="1179773.BN6_19100"/>